<protein>
    <recommendedName>
        <fullName evidence="2">DUF4236 domain-containing protein</fullName>
    </recommendedName>
</protein>
<dbReference type="STRING" id="1316936.K678_11286"/>
<dbReference type="AlphaFoldDB" id="S9S638"/>
<feature type="transmembrane region" description="Helical" evidence="1">
    <location>
        <begin position="102"/>
        <end position="124"/>
    </location>
</feature>
<feature type="transmembrane region" description="Helical" evidence="1">
    <location>
        <begin position="130"/>
        <end position="149"/>
    </location>
</feature>
<proteinExistence type="predicted"/>
<reference evidence="3 4" key="1">
    <citation type="submission" date="2013-04" db="EMBL/GenBank/DDBJ databases">
        <authorList>
            <person name="Kuznetsov B."/>
            <person name="Ivanovsky R."/>
        </authorList>
    </citation>
    <scope>NUCLEOTIDE SEQUENCE [LARGE SCALE GENOMIC DNA]</scope>
    <source>
        <strain evidence="3 4">MGU-K5</strain>
    </source>
</reference>
<dbReference type="RefSeq" id="WP_021132570.1">
    <property type="nucleotide sequence ID" value="NZ_AQPH01000042.1"/>
</dbReference>
<gene>
    <name evidence="3" type="ORF">K678_11286</name>
</gene>
<dbReference type="eggNOG" id="COG0457">
    <property type="taxonomic scope" value="Bacteria"/>
</dbReference>
<feature type="domain" description="DUF4236" evidence="2">
    <location>
        <begin position="23"/>
        <end position="76"/>
    </location>
</feature>
<name>S9S638_MAGFU</name>
<dbReference type="PATRIC" id="fig|1316936.3.peg.2251"/>
<evidence type="ECO:0000259" key="2">
    <source>
        <dbReference type="Pfam" id="PF14020"/>
    </source>
</evidence>
<evidence type="ECO:0000313" key="3">
    <source>
        <dbReference type="EMBL" id="EPY01377.1"/>
    </source>
</evidence>
<evidence type="ECO:0000256" key="1">
    <source>
        <dbReference type="SAM" id="Phobius"/>
    </source>
</evidence>
<dbReference type="Proteomes" id="UP000015350">
    <property type="component" value="Unassembled WGS sequence"/>
</dbReference>
<dbReference type="Pfam" id="PF14020">
    <property type="entry name" value="DUF4236"/>
    <property type="match status" value="1"/>
</dbReference>
<accession>S9S638</accession>
<keyword evidence="1" id="KW-1133">Transmembrane helix</keyword>
<evidence type="ECO:0000313" key="4">
    <source>
        <dbReference type="Proteomes" id="UP000015350"/>
    </source>
</evidence>
<comment type="caution">
    <text evidence="3">The sequence shown here is derived from an EMBL/GenBank/DDBJ whole genome shotgun (WGS) entry which is preliminary data.</text>
</comment>
<dbReference type="EMBL" id="AQPH01000042">
    <property type="protein sequence ID" value="EPY01377.1"/>
    <property type="molecule type" value="Genomic_DNA"/>
</dbReference>
<keyword evidence="1" id="KW-0472">Membrane</keyword>
<dbReference type="InterPro" id="IPR025330">
    <property type="entry name" value="DUF4236"/>
</dbReference>
<organism evidence="3 4">
    <name type="scientific">Magnetospirillum fulvum MGU-K5</name>
    <dbReference type="NCBI Taxonomy" id="1316936"/>
    <lineage>
        <taxon>Bacteria</taxon>
        <taxon>Pseudomonadati</taxon>
        <taxon>Pseudomonadota</taxon>
        <taxon>Alphaproteobacteria</taxon>
        <taxon>Rhodospirillales</taxon>
        <taxon>Rhodospirillaceae</taxon>
        <taxon>Magnetospirillum</taxon>
    </lineage>
</organism>
<keyword evidence="1" id="KW-0812">Transmembrane</keyword>
<sequence length="176" mass="18049">MTVGAGEGSIVDTRFGRVAMGFFRVRKTIKIAPGLKINLGKTGASLSVGKPGATVNFGRRGPRATVGLPGTGLSYSVALGKRARSPRALSGAAAPPVPARTVMVGLMELVYGSLFLAGLILLFVPGYWSLGLGLLALFLLASVGIALAMQPGRHDGDEARALASDLFDKPPPGPPV</sequence>